<feature type="compositionally biased region" description="Polar residues" evidence="1">
    <location>
        <begin position="275"/>
        <end position="290"/>
    </location>
</feature>
<evidence type="ECO:0000256" key="1">
    <source>
        <dbReference type="SAM" id="MobiDB-lite"/>
    </source>
</evidence>
<comment type="caution">
    <text evidence="2">The sequence shown here is derived from an EMBL/GenBank/DDBJ whole genome shotgun (WGS) entry which is preliminary data.</text>
</comment>
<evidence type="ECO:0000313" key="3">
    <source>
        <dbReference type="Proteomes" id="UP000037035"/>
    </source>
</evidence>
<dbReference type="OrthoDB" id="6108at2759"/>
<dbReference type="EMBL" id="LAVV01006108">
    <property type="protein sequence ID" value="KNZ60470.1"/>
    <property type="molecule type" value="Genomic_DNA"/>
</dbReference>
<name>A0A0L6VK21_9BASI</name>
<dbReference type="AlphaFoldDB" id="A0A0L6VK21"/>
<gene>
    <name evidence="2" type="ORF">VP01_1549g1</name>
</gene>
<evidence type="ECO:0000313" key="2">
    <source>
        <dbReference type="EMBL" id="KNZ60470.1"/>
    </source>
</evidence>
<accession>A0A0L6VK21</accession>
<dbReference type="STRING" id="27349.A0A0L6VK21"/>
<organism evidence="2 3">
    <name type="scientific">Puccinia sorghi</name>
    <dbReference type="NCBI Taxonomy" id="27349"/>
    <lineage>
        <taxon>Eukaryota</taxon>
        <taxon>Fungi</taxon>
        <taxon>Dikarya</taxon>
        <taxon>Basidiomycota</taxon>
        <taxon>Pucciniomycotina</taxon>
        <taxon>Pucciniomycetes</taxon>
        <taxon>Pucciniales</taxon>
        <taxon>Pucciniaceae</taxon>
        <taxon>Puccinia</taxon>
    </lineage>
</organism>
<dbReference type="VEuPathDB" id="FungiDB:VP01_1549g1"/>
<proteinExistence type="predicted"/>
<dbReference type="Proteomes" id="UP000037035">
    <property type="component" value="Unassembled WGS sequence"/>
</dbReference>
<keyword evidence="3" id="KW-1185">Reference proteome</keyword>
<protein>
    <submittedName>
        <fullName evidence="2">Uncharacterized protein</fullName>
    </submittedName>
</protein>
<reference evidence="2 3" key="1">
    <citation type="submission" date="2015-08" db="EMBL/GenBank/DDBJ databases">
        <title>Next Generation Sequencing and Analysis of the Genome of Puccinia sorghi L Schw, the Causal Agent of Maize Common Rust.</title>
        <authorList>
            <person name="Rochi L."/>
            <person name="Burguener G."/>
            <person name="Darino M."/>
            <person name="Turjanski A."/>
            <person name="Kreff E."/>
            <person name="Dieguez M.J."/>
            <person name="Sacco F."/>
        </authorList>
    </citation>
    <scope>NUCLEOTIDE SEQUENCE [LARGE SCALE GENOMIC DNA]</scope>
    <source>
        <strain evidence="2 3">RO10H11247</strain>
    </source>
</reference>
<sequence>MAKEMYQVFCINICPRSHGAREGSQLSATQRSDLKLINHNSYYPVGQDRHAPSNESIHYEASKHLPFLGIIGHWLQPGLTVSIFKHTTHPDYSLIDPPCFFWFVCDYFLARTRITSSIFAFLLRRYLTTYTGEIDPVDIFKIASHGSRVKPERSDIVCKVSKKDPVTTKRILDNCTPISPSLSTHIDPIGYISLLNPVELEKPDYTGSWIISVWDPDPSAWTIAAEIWDQSKAGFDAEKIADAVLLLFEHPEEEDDLAQPNNLNPETGPLHDSETSSALRRSGANTSNLLNAPPHIQQKRTCLAASLRFCNSLKEDLGGRATQIFQLKASPLEAFSFVQSSGTLNNDNKTFPEGRQLVA</sequence>
<feature type="region of interest" description="Disordered" evidence="1">
    <location>
        <begin position="255"/>
        <end position="291"/>
    </location>
</feature>